<protein>
    <submittedName>
        <fullName evidence="2">Uncharacterized protein</fullName>
    </submittedName>
</protein>
<keyword evidence="3" id="KW-1185">Reference proteome</keyword>
<dbReference type="EMBL" id="JXTB01000119">
    <property type="protein sequence ID" value="PON61653.1"/>
    <property type="molecule type" value="Genomic_DNA"/>
</dbReference>
<dbReference type="Proteomes" id="UP000237105">
    <property type="component" value="Unassembled WGS sequence"/>
</dbReference>
<keyword evidence="1" id="KW-0472">Membrane</keyword>
<keyword evidence="1" id="KW-0812">Transmembrane</keyword>
<evidence type="ECO:0000313" key="2">
    <source>
        <dbReference type="EMBL" id="PON61653.1"/>
    </source>
</evidence>
<gene>
    <name evidence="2" type="ORF">PanWU01x14_143120</name>
</gene>
<accession>A0A2P5CKR9</accession>
<dbReference type="AlphaFoldDB" id="A0A2P5CKR9"/>
<organism evidence="2 3">
    <name type="scientific">Parasponia andersonii</name>
    <name type="common">Sponia andersonii</name>
    <dbReference type="NCBI Taxonomy" id="3476"/>
    <lineage>
        <taxon>Eukaryota</taxon>
        <taxon>Viridiplantae</taxon>
        <taxon>Streptophyta</taxon>
        <taxon>Embryophyta</taxon>
        <taxon>Tracheophyta</taxon>
        <taxon>Spermatophyta</taxon>
        <taxon>Magnoliopsida</taxon>
        <taxon>eudicotyledons</taxon>
        <taxon>Gunneridae</taxon>
        <taxon>Pentapetalae</taxon>
        <taxon>rosids</taxon>
        <taxon>fabids</taxon>
        <taxon>Rosales</taxon>
        <taxon>Cannabaceae</taxon>
        <taxon>Parasponia</taxon>
    </lineage>
</organism>
<sequence length="92" mass="10129">MYHDKVSNLDQFGTTMFIGSVFLLLDGFFKTTLDLLVGVTNLVSKSGSRLTLWFRKSNEVQSMARSLCADVGKRRETGGIIQLVIVGELSLG</sequence>
<name>A0A2P5CKR9_PARAD</name>
<evidence type="ECO:0000256" key="1">
    <source>
        <dbReference type="SAM" id="Phobius"/>
    </source>
</evidence>
<comment type="caution">
    <text evidence="2">The sequence shown here is derived from an EMBL/GenBank/DDBJ whole genome shotgun (WGS) entry which is preliminary data.</text>
</comment>
<evidence type="ECO:0000313" key="3">
    <source>
        <dbReference type="Proteomes" id="UP000237105"/>
    </source>
</evidence>
<keyword evidence="1" id="KW-1133">Transmembrane helix</keyword>
<reference evidence="3" key="1">
    <citation type="submission" date="2016-06" db="EMBL/GenBank/DDBJ databases">
        <title>Parallel loss of symbiosis genes in relatives of nitrogen-fixing non-legume Parasponia.</title>
        <authorList>
            <person name="Van Velzen R."/>
            <person name="Holmer R."/>
            <person name="Bu F."/>
            <person name="Rutten L."/>
            <person name="Van Zeijl A."/>
            <person name="Liu W."/>
            <person name="Santuari L."/>
            <person name="Cao Q."/>
            <person name="Sharma T."/>
            <person name="Shen D."/>
            <person name="Roswanjaya Y."/>
            <person name="Wardhani T."/>
            <person name="Kalhor M.S."/>
            <person name="Jansen J."/>
            <person name="Van den Hoogen J."/>
            <person name="Gungor B."/>
            <person name="Hartog M."/>
            <person name="Hontelez J."/>
            <person name="Verver J."/>
            <person name="Yang W.-C."/>
            <person name="Schijlen E."/>
            <person name="Repin R."/>
            <person name="Schilthuizen M."/>
            <person name="Schranz E."/>
            <person name="Heidstra R."/>
            <person name="Miyata K."/>
            <person name="Fedorova E."/>
            <person name="Kohlen W."/>
            <person name="Bisseling T."/>
            <person name="Smit S."/>
            <person name="Geurts R."/>
        </authorList>
    </citation>
    <scope>NUCLEOTIDE SEQUENCE [LARGE SCALE GENOMIC DNA]</scope>
    <source>
        <strain evidence="3">cv. WU1-14</strain>
    </source>
</reference>
<feature type="transmembrane region" description="Helical" evidence="1">
    <location>
        <begin position="12"/>
        <end position="29"/>
    </location>
</feature>
<proteinExistence type="predicted"/>